<dbReference type="EMBL" id="MU001674">
    <property type="protein sequence ID" value="KAF2460063.1"/>
    <property type="molecule type" value="Genomic_DNA"/>
</dbReference>
<reference evidence="1" key="1">
    <citation type="journal article" date="2020" name="Stud. Mycol.">
        <title>101 Dothideomycetes genomes: a test case for predicting lifestyles and emergence of pathogens.</title>
        <authorList>
            <person name="Haridas S."/>
            <person name="Albert R."/>
            <person name="Binder M."/>
            <person name="Bloem J."/>
            <person name="Labutti K."/>
            <person name="Salamov A."/>
            <person name="Andreopoulos B."/>
            <person name="Baker S."/>
            <person name="Barry K."/>
            <person name="Bills G."/>
            <person name="Bluhm B."/>
            <person name="Cannon C."/>
            <person name="Castanera R."/>
            <person name="Culley D."/>
            <person name="Daum C."/>
            <person name="Ezra D."/>
            <person name="Gonzalez J."/>
            <person name="Henrissat B."/>
            <person name="Kuo A."/>
            <person name="Liang C."/>
            <person name="Lipzen A."/>
            <person name="Lutzoni F."/>
            <person name="Magnuson J."/>
            <person name="Mondo S."/>
            <person name="Nolan M."/>
            <person name="Ohm R."/>
            <person name="Pangilinan J."/>
            <person name="Park H.-J."/>
            <person name="Ramirez L."/>
            <person name="Alfaro M."/>
            <person name="Sun H."/>
            <person name="Tritt A."/>
            <person name="Yoshinaga Y."/>
            <person name="Zwiers L.-H."/>
            <person name="Turgeon B."/>
            <person name="Goodwin S."/>
            <person name="Spatafora J."/>
            <person name="Crous P."/>
            <person name="Grigoriev I."/>
        </authorList>
    </citation>
    <scope>NUCLEOTIDE SEQUENCE</scope>
    <source>
        <strain evidence="1">ATCC 16933</strain>
    </source>
</reference>
<dbReference type="AlphaFoldDB" id="A0A6A6P9D1"/>
<gene>
    <name evidence="1" type="ORF">BDY21DRAFT_384470</name>
</gene>
<evidence type="ECO:0000313" key="1">
    <source>
        <dbReference type="EMBL" id="KAF2460063.1"/>
    </source>
</evidence>
<sequence>MKTAFCTTARSYLGSIYNGLLDDSDQPPVSTKHITDLAAIFVRYNAYEVLGIQLIHGHFKILENSIMVGTNFENLALRRAKNTEIDDIDPANIYGHIFVLTADGLYAYEFQDGPLPDLSGVGQGFLPEFVNYIIRNNLTSLIGLQVLGCGDKSMSELILDQGTVMLDSSVVKNTLPTRVTVFNAGSPHPKLEIVKDLMLVLADVGVL</sequence>
<name>A0A6A6P9D1_9PEZI</name>
<proteinExistence type="predicted"/>
<evidence type="ECO:0000313" key="2">
    <source>
        <dbReference type="Proteomes" id="UP000799766"/>
    </source>
</evidence>
<accession>A0A6A6P9D1</accession>
<keyword evidence="2" id="KW-1185">Reference proteome</keyword>
<dbReference type="Proteomes" id="UP000799766">
    <property type="component" value="Unassembled WGS sequence"/>
</dbReference>
<protein>
    <submittedName>
        <fullName evidence="1">Uncharacterized protein</fullName>
    </submittedName>
</protein>
<dbReference type="OrthoDB" id="2322999at2759"/>
<organism evidence="1 2">
    <name type="scientific">Lineolata rhizophorae</name>
    <dbReference type="NCBI Taxonomy" id="578093"/>
    <lineage>
        <taxon>Eukaryota</taxon>
        <taxon>Fungi</taxon>
        <taxon>Dikarya</taxon>
        <taxon>Ascomycota</taxon>
        <taxon>Pezizomycotina</taxon>
        <taxon>Dothideomycetes</taxon>
        <taxon>Dothideomycetes incertae sedis</taxon>
        <taxon>Lineolatales</taxon>
        <taxon>Lineolataceae</taxon>
        <taxon>Lineolata</taxon>
    </lineage>
</organism>